<name>A0A0A1MNA9_9BACI</name>
<dbReference type="RefSeq" id="WP_042530312.1">
    <property type="nucleotide sequence ID" value="NZ_CDGG01000001.1"/>
</dbReference>
<dbReference type="AlphaFoldDB" id="A0A0A1MNA9"/>
<evidence type="ECO:0000313" key="1">
    <source>
        <dbReference type="EMBL" id="CEI81274.1"/>
    </source>
</evidence>
<evidence type="ECO:0000313" key="2">
    <source>
        <dbReference type="Proteomes" id="UP000040453"/>
    </source>
</evidence>
<accession>A0A0A1MNA9</accession>
<keyword evidence="2" id="KW-1185">Reference proteome</keyword>
<reference evidence="1 2" key="1">
    <citation type="submission" date="2014-11" db="EMBL/GenBank/DDBJ databases">
        <authorList>
            <person name="Urmite Genomes Urmite Genomes"/>
        </authorList>
    </citation>
    <scope>NUCLEOTIDE SEQUENCE [LARGE SCALE GENOMIC DNA]</scope>
    <source>
        <strain evidence="1 2">Oc5</strain>
    </source>
</reference>
<dbReference type="EMBL" id="CDGG01000001">
    <property type="protein sequence ID" value="CEI81274.1"/>
    <property type="molecule type" value="Genomic_DNA"/>
</dbReference>
<dbReference type="STRING" id="545501.BN997_01092"/>
<proteinExistence type="predicted"/>
<protein>
    <recommendedName>
        <fullName evidence="3">Phage protein</fullName>
    </recommendedName>
</protein>
<dbReference type="Proteomes" id="UP000040453">
    <property type="component" value="Unassembled WGS sequence"/>
</dbReference>
<evidence type="ECO:0008006" key="3">
    <source>
        <dbReference type="Google" id="ProtNLM"/>
    </source>
</evidence>
<sequence length="100" mass="12135">MDERLEEIKNKYKNVQRHFSLFNIELTDFEYLIQQAEKVEGLESDIKANKKSVDWLLYQNQRYKEVLENALYFVKYSRHEPDKAMIMQQQLEKTLKGESE</sequence>
<organism evidence="1 2">
    <name type="scientific">Oceanobacillus oncorhynchi</name>
    <dbReference type="NCBI Taxonomy" id="545501"/>
    <lineage>
        <taxon>Bacteria</taxon>
        <taxon>Bacillati</taxon>
        <taxon>Bacillota</taxon>
        <taxon>Bacilli</taxon>
        <taxon>Bacillales</taxon>
        <taxon>Bacillaceae</taxon>
        <taxon>Oceanobacillus</taxon>
    </lineage>
</organism>
<gene>
    <name evidence="1" type="ORF">BN997_01092</name>
</gene>